<dbReference type="OrthoDB" id="9768696at2"/>
<protein>
    <submittedName>
        <fullName evidence="5">Urea amidolyase related protein</fullName>
    </submittedName>
</protein>
<evidence type="ECO:0000256" key="3">
    <source>
        <dbReference type="ARBA" id="ARBA00022840"/>
    </source>
</evidence>
<dbReference type="eggNOG" id="COG1984">
    <property type="taxonomic scope" value="Bacteria"/>
</dbReference>
<reference evidence="5 6" key="2">
    <citation type="journal article" date="2010" name="Stand. Genomic Sci.">
        <title>Complete genome sequence of Sulfurospirillum deleyianum type strain (5175).</title>
        <authorList>
            <person name="Sikorski J."/>
            <person name="Lapidus A."/>
            <person name="Copeland A."/>
            <person name="Glavina Del Rio T."/>
            <person name="Nolan M."/>
            <person name="Lucas S."/>
            <person name="Chen F."/>
            <person name="Tice H."/>
            <person name="Cheng J.F."/>
            <person name="Saunders E."/>
            <person name="Bruce D."/>
            <person name="Goodwin L."/>
            <person name="Pitluck S."/>
            <person name="Ovchinnikova G."/>
            <person name="Pati A."/>
            <person name="Ivanova N."/>
            <person name="Mavromatis K."/>
            <person name="Chen A."/>
            <person name="Palaniappan K."/>
            <person name="Chain P."/>
            <person name="Land M."/>
            <person name="Hauser L."/>
            <person name="Chang Y.J."/>
            <person name="Jeffries C.D."/>
            <person name="Brettin T."/>
            <person name="Detter J.C."/>
            <person name="Han C."/>
            <person name="Rohde M."/>
            <person name="Lang E."/>
            <person name="Spring S."/>
            <person name="Goker M."/>
            <person name="Bristow J."/>
            <person name="Eisen J.A."/>
            <person name="Markowitz V."/>
            <person name="Hugenholtz P."/>
            <person name="Kyrpides N.C."/>
            <person name="Klenk H.P."/>
        </authorList>
    </citation>
    <scope>NUCLEOTIDE SEQUENCE [LARGE SCALE GENOMIC DNA]</scope>
    <source>
        <strain evidence="6">ATCC 51133 / DSM 6946 / 5175</strain>
    </source>
</reference>
<dbReference type="InterPro" id="IPR003778">
    <property type="entry name" value="CT_A_B"/>
</dbReference>
<dbReference type="GO" id="GO:0016829">
    <property type="term" value="F:lyase activity"/>
    <property type="evidence" value="ECO:0007669"/>
    <property type="project" value="UniProtKB-KW"/>
</dbReference>
<keyword evidence="6" id="KW-1185">Reference proteome</keyword>
<sequence>MKGLLVENGGVQSSIQDAGRKGFGDIGLTQSGAMDELAFAYANMLVGNPFNTPAIEIALGGLVVKAQATMRIAICGASMEPMCGGKRLALWQTHLLQKGDVLRFDFASDGQFAYLAVEGGFQTPFAYGSFSTSLKEGLGGIEGRKLKAGDFLHVKEMLSRKEVRRLQSAFIPTYPEEICVRVLKGYQEAQFNEDAQKTFFATPYTFKGEGDRMGYRFRGEKVVADVNGILSEPICYGAVQVPSHGEPIVLLKERQTIGGYPKIGSVIAVDCFKLAQLKAGGRVRFCEISLEEAHKITASFYRFTLHVGEV</sequence>
<evidence type="ECO:0000259" key="4">
    <source>
        <dbReference type="SMART" id="SM00797"/>
    </source>
</evidence>
<gene>
    <name evidence="5" type="ordered locus">Sdel_1827</name>
</gene>
<accession>D1B422</accession>
<dbReference type="NCBIfam" id="TIGR00724">
    <property type="entry name" value="urea_amlyse_rel"/>
    <property type="match status" value="1"/>
</dbReference>
<feature type="domain" description="Carboxyltransferase" evidence="4">
    <location>
        <begin position="25"/>
        <end position="304"/>
    </location>
</feature>
<evidence type="ECO:0000256" key="2">
    <source>
        <dbReference type="ARBA" id="ARBA00022801"/>
    </source>
</evidence>
<dbReference type="HOGENOM" id="CLU_028967_0_0_7"/>
<proteinExistence type="predicted"/>
<dbReference type="KEGG" id="sdl:Sdel_1827"/>
<evidence type="ECO:0000313" key="6">
    <source>
        <dbReference type="Proteomes" id="UP000002222"/>
    </source>
</evidence>
<evidence type="ECO:0000313" key="5">
    <source>
        <dbReference type="EMBL" id="ACZ12842.1"/>
    </source>
</evidence>
<dbReference type="RefSeq" id="WP_012857592.1">
    <property type="nucleotide sequence ID" value="NC_013512.1"/>
</dbReference>
<dbReference type="SMART" id="SM00797">
    <property type="entry name" value="AHS2"/>
    <property type="match status" value="1"/>
</dbReference>
<dbReference type="Proteomes" id="UP000002222">
    <property type="component" value="Chromosome"/>
</dbReference>
<keyword evidence="1" id="KW-0547">Nucleotide-binding</keyword>
<keyword evidence="2" id="KW-0378">Hydrolase</keyword>
<name>D1B422_SULD5</name>
<dbReference type="InterPro" id="IPR052708">
    <property type="entry name" value="PxpC"/>
</dbReference>
<dbReference type="InterPro" id="IPR029000">
    <property type="entry name" value="Cyclophilin-like_dom_sf"/>
</dbReference>
<dbReference type="PANTHER" id="PTHR43309">
    <property type="entry name" value="5-OXOPROLINASE SUBUNIT C"/>
    <property type="match status" value="1"/>
</dbReference>
<dbReference type="EMBL" id="CP001816">
    <property type="protein sequence ID" value="ACZ12842.1"/>
    <property type="molecule type" value="Genomic_DNA"/>
</dbReference>
<dbReference type="Pfam" id="PF02626">
    <property type="entry name" value="CT_A_B"/>
    <property type="match status" value="1"/>
</dbReference>
<dbReference type="SUPFAM" id="SSF50891">
    <property type="entry name" value="Cyclophilin-like"/>
    <property type="match status" value="1"/>
</dbReference>
<organism evidence="5 6">
    <name type="scientific">Sulfurospirillum deleyianum (strain ATCC 51133 / DSM 6946 / 5175)</name>
    <dbReference type="NCBI Taxonomy" id="525898"/>
    <lineage>
        <taxon>Bacteria</taxon>
        <taxon>Pseudomonadati</taxon>
        <taxon>Campylobacterota</taxon>
        <taxon>Epsilonproteobacteria</taxon>
        <taxon>Campylobacterales</taxon>
        <taxon>Sulfurospirillaceae</taxon>
        <taxon>Sulfurospirillum</taxon>
    </lineage>
</organism>
<evidence type="ECO:0000256" key="1">
    <source>
        <dbReference type="ARBA" id="ARBA00022741"/>
    </source>
</evidence>
<keyword evidence="3" id="KW-0067">ATP-binding</keyword>
<dbReference type="PANTHER" id="PTHR43309:SF4">
    <property type="entry name" value="CARBOXYLTRANSFERASE DOMAIN-CONTAINING PROTEIN"/>
    <property type="match status" value="1"/>
</dbReference>
<dbReference type="GO" id="GO:0005524">
    <property type="term" value="F:ATP binding"/>
    <property type="evidence" value="ECO:0007669"/>
    <property type="project" value="UniProtKB-KW"/>
</dbReference>
<dbReference type="GO" id="GO:0016787">
    <property type="term" value="F:hydrolase activity"/>
    <property type="evidence" value="ECO:0007669"/>
    <property type="project" value="UniProtKB-KW"/>
</dbReference>
<dbReference type="AlphaFoldDB" id="D1B422"/>
<reference evidence="6" key="1">
    <citation type="submission" date="2009-11" db="EMBL/GenBank/DDBJ databases">
        <title>The complete genome of Sulfurospirillum deleyianum DSM 6946.</title>
        <authorList>
            <consortium name="US DOE Joint Genome Institute (JGI-PGF)"/>
            <person name="Lucas S."/>
            <person name="Copeland A."/>
            <person name="Lapidus A."/>
            <person name="Glavina del Rio T."/>
            <person name="Dalin E."/>
            <person name="Tice H."/>
            <person name="Bruce D."/>
            <person name="Goodwin L."/>
            <person name="Pitluck S."/>
            <person name="Kyrpides N."/>
            <person name="Mavromatis K."/>
            <person name="Ivanova N."/>
            <person name="Ovchinnikova G."/>
            <person name="Munk A.C."/>
            <person name="Lu M."/>
            <person name="Brettin T."/>
            <person name="Detter J.C."/>
            <person name="Han C."/>
            <person name="Tapia R."/>
            <person name="Larimer F."/>
            <person name="Land M."/>
            <person name="Hauser L."/>
            <person name="Markowitz V."/>
            <person name="Cheng J.F."/>
            <person name="Hugenholtz P."/>
            <person name="Woyke T."/>
            <person name="Wu D."/>
            <person name="Aumann P."/>
            <person name="Schneider S."/>
            <person name="Lang E."/>
            <person name="Spring S."/>
            <person name="Klenk H.P."/>
            <person name="Eisen J.A."/>
        </authorList>
    </citation>
    <scope>NUCLEOTIDE SEQUENCE [LARGE SCALE GENOMIC DNA]</scope>
    <source>
        <strain evidence="6">ATCC 51133 / DSM 6946 / 5175</strain>
    </source>
</reference>
<dbReference type="STRING" id="525898.Sdel_1827"/>
<keyword evidence="5" id="KW-0456">Lyase</keyword>
<dbReference type="Gene3D" id="2.40.100.10">
    <property type="entry name" value="Cyclophilin-like"/>
    <property type="match status" value="1"/>
</dbReference>